<dbReference type="InterPro" id="IPR019775">
    <property type="entry name" value="WD40_repeat_CS"/>
</dbReference>
<proteinExistence type="predicted"/>
<dbReference type="InterPro" id="IPR001680">
    <property type="entry name" value="WD40_rpt"/>
</dbReference>
<dbReference type="PROSITE" id="PS00678">
    <property type="entry name" value="WD_REPEATS_1"/>
    <property type="match status" value="2"/>
</dbReference>
<dbReference type="Pfam" id="PF00400">
    <property type="entry name" value="WD40"/>
    <property type="match status" value="5"/>
</dbReference>
<dbReference type="CDD" id="cd00200">
    <property type="entry name" value="WD40"/>
    <property type="match status" value="1"/>
</dbReference>
<dbReference type="OrthoDB" id="933690at2"/>
<dbReference type="AlphaFoldDB" id="A0A6N4SP27"/>
<dbReference type="InterPro" id="IPR015943">
    <property type="entry name" value="WD40/YVTN_repeat-like_dom_sf"/>
</dbReference>
<dbReference type="InterPro" id="IPR036322">
    <property type="entry name" value="WD40_repeat_dom_sf"/>
</dbReference>
<name>A0A6N4SP27_CYTH3</name>
<keyword evidence="2" id="KW-0677">Repeat</keyword>
<reference evidence="4 5" key="1">
    <citation type="journal article" date="2007" name="Appl. Environ. Microbiol.">
        <title>Genome sequence of the cellulolytic gliding bacterium Cytophaga hutchinsonii.</title>
        <authorList>
            <person name="Xie G."/>
            <person name="Bruce D.C."/>
            <person name="Challacombe J.F."/>
            <person name="Chertkov O."/>
            <person name="Detter J.C."/>
            <person name="Gilna P."/>
            <person name="Han C.S."/>
            <person name="Lucas S."/>
            <person name="Misra M."/>
            <person name="Myers G.L."/>
            <person name="Richardson P."/>
            <person name="Tapia R."/>
            <person name="Thayer N."/>
            <person name="Thompson L.S."/>
            <person name="Brettin T.S."/>
            <person name="Henrissat B."/>
            <person name="Wilson D.B."/>
            <person name="McBride M.J."/>
        </authorList>
    </citation>
    <scope>NUCLEOTIDE SEQUENCE [LARGE SCALE GENOMIC DNA]</scope>
    <source>
        <strain evidence="5">ATCC 33406 / DSM 1761 / CIP 103989 / NBRC 15051 / NCIMB 9469 / D465</strain>
    </source>
</reference>
<evidence type="ECO:0000313" key="4">
    <source>
        <dbReference type="EMBL" id="ABG58046.1"/>
    </source>
</evidence>
<sequence length="307" mass="33838">MQGIQVHKIGVYKGHKDSIYALEKGMGDSCFYTSGADGLVVAWDMHAPDQGTLVAKLPNSVYALHYDAQASELVLGQNFEGVHVIDTSTNVEKRSAQITKDAIFDIKKILDWFLVATGDGHLIVLDVSDLSVIAKIKISDSSIRVIAIHPNKKQLAIGSSDHLIRIIDIPSLRIIHTLKGHTNSVFALTYSPDGEVLLSAGRDAHLKVWDMLTYTPMHSIAAHMYAINHIAYSPSGNYFVTASMDKSIKVWDAAAFKLLKVIDKSRHAGHATSVNKLWWSDFNNNIVSVSDDRTISIWNVDLPHSVL</sequence>
<dbReference type="PROSITE" id="PS50082">
    <property type="entry name" value="WD_REPEATS_2"/>
    <property type="match status" value="4"/>
</dbReference>
<dbReference type="InterPro" id="IPR001632">
    <property type="entry name" value="WD40_G-protein_beta-like"/>
</dbReference>
<evidence type="ECO:0000313" key="5">
    <source>
        <dbReference type="Proteomes" id="UP000001822"/>
    </source>
</evidence>
<organism evidence="4 5">
    <name type="scientific">Cytophaga hutchinsonii (strain ATCC 33406 / DSM 1761 / CIP 103989 / NBRC 15051 / NCIMB 9469 / D465)</name>
    <dbReference type="NCBI Taxonomy" id="269798"/>
    <lineage>
        <taxon>Bacteria</taxon>
        <taxon>Pseudomonadati</taxon>
        <taxon>Bacteroidota</taxon>
        <taxon>Cytophagia</taxon>
        <taxon>Cytophagales</taxon>
        <taxon>Cytophagaceae</taxon>
        <taxon>Cytophaga</taxon>
    </lineage>
</organism>
<dbReference type="KEGG" id="chu:CHU_0759"/>
<evidence type="ECO:0000256" key="2">
    <source>
        <dbReference type="ARBA" id="ARBA00022737"/>
    </source>
</evidence>
<feature type="repeat" description="WD" evidence="3">
    <location>
        <begin position="12"/>
        <end position="45"/>
    </location>
</feature>
<gene>
    <name evidence="4" type="ordered locus">CHU_0759</name>
</gene>
<feature type="repeat" description="WD" evidence="3">
    <location>
        <begin position="267"/>
        <end position="307"/>
    </location>
</feature>
<dbReference type="Gene3D" id="2.130.10.10">
    <property type="entry name" value="YVTN repeat-like/Quinoprotein amine dehydrogenase"/>
    <property type="match status" value="2"/>
</dbReference>
<dbReference type="PRINTS" id="PR00320">
    <property type="entry name" value="GPROTEINBRPT"/>
</dbReference>
<protein>
    <submittedName>
        <fullName evidence="4">WD-40 repeat-containing protein</fullName>
    </submittedName>
</protein>
<dbReference type="Proteomes" id="UP000001822">
    <property type="component" value="Chromosome"/>
</dbReference>
<feature type="repeat" description="WD" evidence="3">
    <location>
        <begin position="178"/>
        <end position="219"/>
    </location>
</feature>
<dbReference type="InterPro" id="IPR020472">
    <property type="entry name" value="WD40_PAC1"/>
</dbReference>
<evidence type="ECO:0000256" key="3">
    <source>
        <dbReference type="PROSITE-ProRule" id="PRU00221"/>
    </source>
</evidence>
<dbReference type="EMBL" id="CP000383">
    <property type="protein sequence ID" value="ABG58046.1"/>
    <property type="molecule type" value="Genomic_DNA"/>
</dbReference>
<dbReference type="RefSeq" id="WP_011584162.1">
    <property type="nucleotide sequence ID" value="NC_008255.1"/>
</dbReference>
<dbReference type="PRINTS" id="PR00319">
    <property type="entry name" value="GPROTEINB"/>
</dbReference>
<evidence type="ECO:0000256" key="1">
    <source>
        <dbReference type="ARBA" id="ARBA00022574"/>
    </source>
</evidence>
<dbReference type="SUPFAM" id="SSF50978">
    <property type="entry name" value="WD40 repeat-like"/>
    <property type="match status" value="1"/>
</dbReference>
<keyword evidence="5" id="KW-1185">Reference proteome</keyword>
<accession>A0A6N4SP27</accession>
<keyword evidence="1 3" id="KW-0853">WD repeat</keyword>
<dbReference type="PANTHER" id="PTHR19879:SF9">
    <property type="entry name" value="TRANSCRIPTION INITIATION FACTOR TFIID SUBUNIT 5"/>
    <property type="match status" value="1"/>
</dbReference>
<dbReference type="PROSITE" id="PS50294">
    <property type="entry name" value="WD_REPEATS_REGION"/>
    <property type="match status" value="3"/>
</dbReference>
<dbReference type="PANTHER" id="PTHR19879">
    <property type="entry name" value="TRANSCRIPTION INITIATION FACTOR TFIID"/>
    <property type="match status" value="1"/>
</dbReference>
<dbReference type="SMART" id="SM00320">
    <property type="entry name" value="WD40"/>
    <property type="match status" value="6"/>
</dbReference>
<feature type="repeat" description="WD" evidence="3">
    <location>
        <begin position="220"/>
        <end position="261"/>
    </location>
</feature>